<accession>A0A9D1A0N0</accession>
<keyword evidence="7" id="KW-0443">Lipid metabolism</keyword>
<dbReference type="PROSITE" id="PS00379">
    <property type="entry name" value="CDP_ALCOHOL_P_TRANSF"/>
    <property type="match status" value="1"/>
</dbReference>
<keyword evidence="4 11" id="KW-0808">Transferase</keyword>
<dbReference type="GO" id="GO:0046474">
    <property type="term" value="P:glycerophospholipid biosynthetic process"/>
    <property type="evidence" value="ECO:0007669"/>
    <property type="project" value="TreeGrafter"/>
</dbReference>
<keyword evidence="8 12" id="KW-0472">Membrane</keyword>
<keyword evidence="6 12" id="KW-1133">Transmembrane helix</keyword>
<protein>
    <submittedName>
        <fullName evidence="13">CDP-alcohol phosphatidyltransferase family protein</fullName>
    </submittedName>
</protein>
<dbReference type="Gene3D" id="1.20.120.1760">
    <property type="match status" value="1"/>
</dbReference>
<keyword evidence="10" id="KW-1208">Phospholipid metabolism</keyword>
<proteinExistence type="inferred from homology"/>
<evidence type="ECO:0000256" key="2">
    <source>
        <dbReference type="ARBA" id="ARBA00010441"/>
    </source>
</evidence>
<feature type="transmembrane region" description="Helical" evidence="12">
    <location>
        <begin position="85"/>
        <end position="110"/>
    </location>
</feature>
<evidence type="ECO:0000256" key="1">
    <source>
        <dbReference type="ARBA" id="ARBA00004141"/>
    </source>
</evidence>
<reference evidence="13" key="2">
    <citation type="journal article" date="2021" name="PeerJ">
        <title>Extensive microbial diversity within the chicken gut microbiome revealed by metagenomics and culture.</title>
        <authorList>
            <person name="Gilroy R."/>
            <person name="Ravi A."/>
            <person name="Getino M."/>
            <person name="Pursley I."/>
            <person name="Horton D.L."/>
            <person name="Alikhan N.F."/>
            <person name="Baker D."/>
            <person name="Gharbi K."/>
            <person name="Hall N."/>
            <person name="Watson M."/>
            <person name="Adriaenssens E.M."/>
            <person name="Foster-Nyarko E."/>
            <person name="Jarju S."/>
            <person name="Secka A."/>
            <person name="Antonio M."/>
            <person name="Oren A."/>
            <person name="Chaudhuri R.R."/>
            <person name="La Ragione R."/>
            <person name="Hildebrand F."/>
            <person name="Pallen M.J."/>
        </authorList>
    </citation>
    <scope>NUCLEOTIDE SEQUENCE</scope>
    <source>
        <strain evidence="13">ChiGjej1B1-2707</strain>
    </source>
</reference>
<dbReference type="InterPro" id="IPR050324">
    <property type="entry name" value="CDP-alcohol_PTase-I"/>
</dbReference>
<dbReference type="GO" id="GO:0008444">
    <property type="term" value="F:CDP-diacylglycerol-glycerol-3-phosphate 3-phosphatidyltransferase activity"/>
    <property type="evidence" value="ECO:0007669"/>
    <property type="project" value="InterPro"/>
</dbReference>
<dbReference type="PANTHER" id="PTHR14269">
    <property type="entry name" value="CDP-DIACYLGLYCEROL--GLYCEROL-3-PHOSPHATE 3-PHOSPHATIDYLTRANSFERASE-RELATED"/>
    <property type="match status" value="1"/>
</dbReference>
<gene>
    <name evidence="13" type="ORF">IAA69_07025</name>
</gene>
<comment type="subcellular location">
    <subcellularLocation>
        <location evidence="1">Membrane</location>
        <topology evidence="1">Multi-pass membrane protein</topology>
    </subcellularLocation>
</comment>
<evidence type="ECO:0000256" key="4">
    <source>
        <dbReference type="ARBA" id="ARBA00022679"/>
    </source>
</evidence>
<evidence type="ECO:0000256" key="7">
    <source>
        <dbReference type="ARBA" id="ARBA00023098"/>
    </source>
</evidence>
<evidence type="ECO:0000313" key="13">
    <source>
        <dbReference type="EMBL" id="HIR01995.1"/>
    </source>
</evidence>
<evidence type="ECO:0000256" key="9">
    <source>
        <dbReference type="ARBA" id="ARBA00023209"/>
    </source>
</evidence>
<evidence type="ECO:0000256" key="11">
    <source>
        <dbReference type="RuleBase" id="RU003750"/>
    </source>
</evidence>
<keyword evidence="5 12" id="KW-0812">Transmembrane</keyword>
<evidence type="ECO:0000256" key="8">
    <source>
        <dbReference type="ARBA" id="ARBA00023136"/>
    </source>
</evidence>
<dbReference type="Proteomes" id="UP000824261">
    <property type="component" value="Unassembled WGS sequence"/>
</dbReference>
<comment type="similarity">
    <text evidence="2 11">Belongs to the CDP-alcohol phosphatidyltransferase class-I family.</text>
</comment>
<dbReference type="InterPro" id="IPR048254">
    <property type="entry name" value="CDP_ALCOHOL_P_TRANSF_CS"/>
</dbReference>
<evidence type="ECO:0000313" key="14">
    <source>
        <dbReference type="Proteomes" id="UP000824261"/>
    </source>
</evidence>
<dbReference type="InterPro" id="IPR000462">
    <property type="entry name" value="CDP-OH_P_trans"/>
</dbReference>
<dbReference type="PIRSF" id="PIRSF000847">
    <property type="entry name" value="Phos_ph_gly_syn"/>
    <property type="match status" value="1"/>
</dbReference>
<evidence type="ECO:0000256" key="5">
    <source>
        <dbReference type="ARBA" id="ARBA00022692"/>
    </source>
</evidence>
<evidence type="ECO:0000256" key="12">
    <source>
        <dbReference type="SAM" id="Phobius"/>
    </source>
</evidence>
<evidence type="ECO:0000256" key="10">
    <source>
        <dbReference type="ARBA" id="ARBA00023264"/>
    </source>
</evidence>
<evidence type="ECO:0000256" key="3">
    <source>
        <dbReference type="ARBA" id="ARBA00022516"/>
    </source>
</evidence>
<keyword evidence="9" id="KW-0594">Phospholipid biosynthesis</keyword>
<evidence type="ECO:0000256" key="6">
    <source>
        <dbReference type="ARBA" id="ARBA00022989"/>
    </source>
</evidence>
<dbReference type="InterPro" id="IPR043130">
    <property type="entry name" value="CDP-OH_PTrfase_TM_dom"/>
</dbReference>
<dbReference type="PANTHER" id="PTHR14269:SF62">
    <property type="entry name" value="CDP-DIACYLGLYCEROL--GLYCEROL-3-PHOSPHATE 3-PHOSPHATIDYLTRANSFERASE 1, CHLOROPLASTIC"/>
    <property type="match status" value="1"/>
</dbReference>
<organism evidence="13 14">
    <name type="scientific">Candidatus Aveggerthella stercoripullorum</name>
    <dbReference type="NCBI Taxonomy" id="2840688"/>
    <lineage>
        <taxon>Bacteria</taxon>
        <taxon>Bacillati</taxon>
        <taxon>Actinomycetota</taxon>
        <taxon>Coriobacteriia</taxon>
        <taxon>Eggerthellales</taxon>
        <taxon>Eggerthellaceae</taxon>
        <taxon>Eggerthellaceae incertae sedis</taxon>
        <taxon>Candidatus Aveggerthella</taxon>
    </lineage>
</organism>
<feature type="transmembrane region" description="Helical" evidence="12">
    <location>
        <begin position="178"/>
        <end position="199"/>
    </location>
</feature>
<dbReference type="AlphaFoldDB" id="A0A9D1A0N0"/>
<comment type="caution">
    <text evidence="13">The sequence shown here is derived from an EMBL/GenBank/DDBJ whole genome shotgun (WGS) entry which is preliminary data.</text>
</comment>
<sequence>MDDAVRKSAEEEVTDRILTVPNVISFIRLCMVPVYFWALMSGRDIAACILFAVAAGTDFLDGQIARRTHCVSRLGQLLDPAVDRILMVAGVVGLLLVGRLPVWIVLVVLARDALLLAGGAYLLKRWKTRVAVIYPGKVATTLLFVGFAGLLLNMPQIPGLGIVDAAWLPGFNAASTSWGIWFIYAGLALALCTTAYYLYAGVSKMQQARHAEQSGQRA</sequence>
<dbReference type="Pfam" id="PF01066">
    <property type="entry name" value="CDP-OH_P_transf"/>
    <property type="match status" value="1"/>
</dbReference>
<feature type="transmembrane region" description="Helical" evidence="12">
    <location>
        <begin position="45"/>
        <end position="65"/>
    </location>
</feature>
<dbReference type="InterPro" id="IPR004570">
    <property type="entry name" value="Phosphatidylglycerol_P_synth"/>
</dbReference>
<reference evidence="13" key="1">
    <citation type="submission" date="2020-10" db="EMBL/GenBank/DDBJ databases">
        <authorList>
            <person name="Gilroy R."/>
        </authorList>
    </citation>
    <scope>NUCLEOTIDE SEQUENCE</scope>
    <source>
        <strain evidence="13">ChiGjej1B1-2707</strain>
    </source>
</reference>
<name>A0A9D1A0N0_9ACTN</name>
<dbReference type="GO" id="GO:0016020">
    <property type="term" value="C:membrane"/>
    <property type="evidence" value="ECO:0007669"/>
    <property type="project" value="UniProtKB-SubCell"/>
</dbReference>
<feature type="transmembrane region" description="Helical" evidence="12">
    <location>
        <begin position="131"/>
        <end position="152"/>
    </location>
</feature>
<keyword evidence="3" id="KW-0444">Lipid biosynthesis</keyword>
<dbReference type="EMBL" id="DVGB01000087">
    <property type="protein sequence ID" value="HIR01995.1"/>
    <property type="molecule type" value="Genomic_DNA"/>
</dbReference>